<gene>
    <name evidence="1" type="ORF">SAMN02745172_00777</name>
</gene>
<protein>
    <submittedName>
        <fullName evidence="1">Uncharacterized protein</fullName>
    </submittedName>
</protein>
<keyword evidence="2" id="KW-1185">Reference proteome</keyword>
<dbReference type="STRING" id="1123029.SAMN02745172_00777"/>
<evidence type="ECO:0000313" key="2">
    <source>
        <dbReference type="Proteomes" id="UP000186406"/>
    </source>
</evidence>
<dbReference type="AlphaFoldDB" id="A0A1M7Z988"/>
<dbReference type="EMBL" id="FRXO01000001">
    <property type="protein sequence ID" value="SHO61465.1"/>
    <property type="molecule type" value="Genomic_DNA"/>
</dbReference>
<evidence type="ECO:0000313" key="1">
    <source>
        <dbReference type="EMBL" id="SHO61465.1"/>
    </source>
</evidence>
<dbReference type="OrthoDB" id="8480381at2"/>
<sequence>MERDLFDQNINDKSHEFFNNMKNPKSEDAERCRNFCSEVYRKFCKYFDKDFKLRFPMETPARFSEMFFMQAFVSAGWDPVMPSRRIDFRFQRGGSRDLVVEVVTPELVDGQGHVTALPNGMISREWDGSHREKALLRLTSAFYSKYKIIEEAISKNYIDENDYRIIGISGLRVRVEGGWSLGYWGNPPDFAEAFLPIGKRYYYIPLVGGLPDLNENRANYSYSDTIKRDLRADVRRDAFVSGNFPKVNAIAYANPDLLDFEDVSKNFAVLHNPSSCWRHGDYVIGCGQEYFVVASEGSFSITRKLRPDLVDE</sequence>
<dbReference type="RefSeq" id="WP_139282395.1">
    <property type="nucleotide sequence ID" value="NZ_FRXO01000001.1"/>
</dbReference>
<organism evidence="1 2">
    <name type="scientific">Pseudoxanthobacter soli DSM 19599</name>
    <dbReference type="NCBI Taxonomy" id="1123029"/>
    <lineage>
        <taxon>Bacteria</taxon>
        <taxon>Pseudomonadati</taxon>
        <taxon>Pseudomonadota</taxon>
        <taxon>Alphaproteobacteria</taxon>
        <taxon>Hyphomicrobiales</taxon>
        <taxon>Segnochrobactraceae</taxon>
        <taxon>Pseudoxanthobacter</taxon>
    </lineage>
</organism>
<proteinExistence type="predicted"/>
<accession>A0A1M7Z988</accession>
<dbReference type="Proteomes" id="UP000186406">
    <property type="component" value="Unassembled WGS sequence"/>
</dbReference>
<reference evidence="1 2" key="1">
    <citation type="submission" date="2016-12" db="EMBL/GenBank/DDBJ databases">
        <authorList>
            <person name="Song W.-J."/>
            <person name="Kurnit D.M."/>
        </authorList>
    </citation>
    <scope>NUCLEOTIDE SEQUENCE [LARGE SCALE GENOMIC DNA]</scope>
    <source>
        <strain evidence="1 2">DSM 19599</strain>
    </source>
</reference>
<name>A0A1M7Z988_9HYPH</name>